<dbReference type="InterPro" id="IPR028992">
    <property type="entry name" value="Hedgehog/Intein_dom"/>
</dbReference>
<evidence type="ECO:0000259" key="1">
    <source>
        <dbReference type="Pfam" id="PF13403"/>
    </source>
</evidence>
<gene>
    <name evidence="2" type="ORF">O2N63_09840</name>
</gene>
<protein>
    <submittedName>
        <fullName evidence="2">Hint domain-containing protein</fullName>
    </submittedName>
</protein>
<reference evidence="2 3" key="1">
    <citation type="submission" date="2023-01" db="EMBL/GenBank/DDBJ databases">
        <authorList>
            <person name="Yoon J.-W."/>
        </authorList>
    </citation>
    <scope>NUCLEOTIDE SEQUENCE [LARGE SCALE GENOMIC DNA]</scope>
    <source>
        <strain evidence="2 3">KMU-50</strain>
    </source>
</reference>
<keyword evidence="3" id="KW-1185">Reference proteome</keyword>
<dbReference type="Proteomes" id="UP001528040">
    <property type="component" value="Unassembled WGS sequence"/>
</dbReference>
<evidence type="ECO:0000313" key="2">
    <source>
        <dbReference type="EMBL" id="MDA5094385.1"/>
    </source>
</evidence>
<proteinExistence type="predicted"/>
<accession>A0ABT4W1K4</accession>
<organism evidence="2 3">
    <name type="scientific">Aliiroseovarius salicola</name>
    <dbReference type="NCBI Taxonomy" id="3009082"/>
    <lineage>
        <taxon>Bacteria</taxon>
        <taxon>Pseudomonadati</taxon>
        <taxon>Pseudomonadota</taxon>
        <taxon>Alphaproteobacteria</taxon>
        <taxon>Rhodobacterales</taxon>
        <taxon>Paracoccaceae</taxon>
        <taxon>Aliiroseovarius</taxon>
    </lineage>
</organism>
<evidence type="ECO:0000313" key="3">
    <source>
        <dbReference type="Proteomes" id="UP001528040"/>
    </source>
</evidence>
<dbReference type="Pfam" id="PF13403">
    <property type="entry name" value="Hint_2"/>
    <property type="match status" value="1"/>
</dbReference>
<sequence>MSLQSQGLALPYGQQVRHIYSTGIGADARVLTLSGKKLVSDLKVGERLVAADVGVVRLRAISKKTMFLPDMIRISPSALFGDPSEKQVHVAPNQPIVLKGWMAKAMFGKTQVLVAANRLIDGDIYCRPEKSGMMCLYQLHFDARHLVRVNGLDMASAPMAEATATESRCNQPNPNTLAPS</sequence>
<comment type="caution">
    <text evidence="2">The sequence shown here is derived from an EMBL/GenBank/DDBJ whole genome shotgun (WGS) entry which is preliminary data.</text>
</comment>
<dbReference type="EMBL" id="JAQIIO010000004">
    <property type="protein sequence ID" value="MDA5094385.1"/>
    <property type="molecule type" value="Genomic_DNA"/>
</dbReference>
<name>A0ABT4W1K4_9RHOB</name>
<feature type="domain" description="Hedgehog/Intein (Hint)" evidence="1">
    <location>
        <begin position="26"/>
        <end position="156"/>
    </location>
</feature>
<dbReference type="RefSeq" id="WP_271054087.1">
    <property type="nucleotide sequence ID" value="NZ_JAQIIO010000004.1"/>
</dbReference>